<organism evidence="1 2">
    <name type="scientific">Pyricularia grisea</name>
    <name type="common">Crabgrass-specific blast fungus</name>
    <name type="synonym">Magnaporthe grisea</name>
    <dbReference type="NCBI Taxonomy" id="148305"/>
    <lineage>
        <taxon>Eukaryota</taxon>
        <taxon>Fungi</taxon>
        <taxon>Dikarya</taxon>
        <taxon>Ascomycota</taxon>
        <taxon>Pezizomycotina</taxon>
        <taxon>Sordariomycetes</taxon>
        <taxon>Sordariomycetidae</taxon>
        <taxon>Magnaporthales</taxon>
        <taxon>Pyriculariaceae</taxon>
        <taxon>Pyricularia</taxon>
    </lineage>
</organism>
<reference evidence="2" key="2">
    <citation type="submission" date="2019-10" db="EMBL/GenBank/DDBJ databases">
        <authorList>
            <consortium name="NCBI Genome Project"/>
        </authorList>
    </citation>
    <scope>NUCLEOTIDE SEQUENCE</scope>
    <source>
        <strain evidence="2">NI907</strain>
    </source>
</reference>
<protein>
    <submittedName>
        <fullName evidence="2">Uncharacterized protein</fullName>
    </submittedName>
</protein>
<sequence length="50" mass="5602">MKVQRFSPGIYHRRRAFQMQKPSISEAGSKRATRLAGLAELIKVVISTGE</sequence>
<dbReference type="KEGG" id="pgri:PgNI_02679"/>
<dbReference type="RefSeq" id="XP_030985478.1">
    <property type="nucleotide sequence ID" value="XM_031122740.1"/>
</dbReference>
<keyword evidence="1" id="KW-1185">Reference proteome</keyword>
<dbReference type="Proteomes" id="UP000515153">
    <property type="component" value="Unplaced"/>
</dbReference>
<reference evidence="2" key="3">
    <citation type="submission" date="2025-08" db="UniProtKB">
        <authorList>
            <consortium name="RefSeq"/>
        </authorList>
    </citation>
    <scope>IDENTIFICATION</scope>
    <source>
        <strain evidence="2">NI907</strain>
    </source>
</reference>
<reference evidence="2" key="1">
    <citation type="journal article" date="2019" name="Mol. Biol. Evol.">
        <title>Blast fungal genomes show frequent chromosomal changes, gene gains and losses, and effector gene turnover.</title>
        <authorList>
            <person name="Gomez Luciano L.B."/>
            <person name="Jason Tsai I."/>
            <person name="Chuma I."/>
            <person name="Tosa Y."/>
            <person name="Chen Y.H."/>
            <person name="Li J.Y."/>
            <person name="Li M.Y."/>
            <person name="Jade Lu M.Y."/>
            <person name="Nakayashiki H."/>
            <person name="Li W.H."/>
        </authorList>
    </citation>
    <scope>NUCLEOTIDE SEQUENCE</scope>
    <source>
        <strain evidence="2">NI907</strain>
    </source>
</reference>
<evidence type="ECO:0000313" key="1">
    <source>
        <dbReference type="Proteomes" id="UP000515153"/>
    </source>
</evidence>
<name>A0A6P8BE14_PYRGI</name>
<accession>A0A6P8BE14</accession>
<dbReference type="AlphaFoldDB" id="A0A6P8BE14"/>
<dbReference type="GeneID" id="41957651"/>
<gene>
    <name evidence="2" type="ORF">PgNI_02679</name>
</gene>
<evidence type="ECO:0000313" key="2">
    <source>
        <dbReference type="RefSeq" id="XP_030985478.1"/>
    </source>
</evidence>
<proteinExistence type="predicted"/>